<feature type="domain" description="FlgD/Vpr Ig-like" evidence="6">
    <location>
        <begin position="111"/>
        <end position="180"/>
    </location>
</feature>
<evidence type="ECO:0000313" key="8">
    <source>
        <dbReference type="Proteomes" id="UP000243719"/>
    </source>
</evidence>
<keyword evidence="7" id="KW-0282">Flagellum</keyword>
<sequence>MTYSDIAATSRAATMAAHERGAGTASQAAGAGTVAATNDMFLKLLVAQIRNQDPLNPQDPSQYVSQLVQLAQLSKQEEGVAINKLNLDQLTNTLITTLGAQVGSRISVHADEIETDAAKLNGGFVLKRAVSDVKVVLTGEDGAEHVIELGPRDAGRVAVDIDPSNPALKPGRYSVSVRAEPAQEVPFEVEGVLTEVALVDGAIKAHVAGVGEVGLEKIVRFRGRVDASPVPAGRHAARAFSSDANRNHQVLS</sequence>
<dbReference type="Pfam" id="PF13860">
    <property type="entry name" value="FlgD_ig"/>
    <property type="match status" value="1"/>
</dbReference>
<dbReference type="OrthoDB" id="9785233at2"/>
<evidence type="ECO:0000256" key="1">
    <source>
        <dbReference type="ARBA" id="ARBA00010577"/>
    </source>
</evidence>
<evidence type="ECO:0000256" key="5">
    <source>
        <dbReference type="RuleBase" id="RU362076"/>
    </source>
</evidence>
<name>A0A1H2PKJ0_9BURK</name>
<dbReference type="Pfam" id="PF03963">
    <property type="entry name" value="FlgD"/>
    <property type="match status" value="1"/>
</dbReference>
<dbReference type="Gene3D" id="2.30.30.910">
    <property type="match status" value="1"/>
</dbReference>
<evidence type="ECO:0000313" key="7">
    <source>
        <dbReference type="EMBL" id="SDV46950.1"/>
    </source>
</evidence>
<evidence type="ECO:0000256" key="4">
    <source>
        <dbReference type="ARBA" id="ARBA00024746"/>
    </source>
</evidence>
<evidence type="ECO:0000259" key="6">
    <source>
        <dbReference type="Pfam" id="PF13860"/>
    </source>
</evidence>
<dbReference type="InterPro" id="IPR005648">
    <property type="entry name" value="FlgD"/>
</dbReference>
<gene>
    <name evidence="7" type="ORF">SAMN05216551_102130</name>
</gene>
<evidence type="ECO:0000256" key="3">
    <source>
        <dbReference type="ARBA" id="ARBA00022795"/>
    </source>
</evidence>
<dbReference type="Proteomes" id="UP000243719">
    <property type="component" value="Unassembled WGS sequence"/>
</dbReference>
<accession>A0A1H2PKJ0</accession>
<keyword evidence="7" id="KW-0969">Cilium</keyword>
<evidence type="ECO:0000256" key="2">
    <source>
        <dbReference type="ARBA" id="ARBA00016013"/>
    </source>
</evidence>
<comment type="similarity">
    <text evidence="1 5">Belongs to the FlgD family.</text>
</comment>
<dbReference type="InterPro" id="IPR025965">
    <property type="entry name" value="FlgD/Vpr_Ig-like"/>
</dbReference>
<dbReference type="Gene3D" id="2.60.40.4070">
    <property type="match status" value="1"/>
</dbReference>
<protein>
    <recommendedName>
        <fullName evidence="2 5">Basal-body rod modification protein FlgD</fullName>
    </recommendedName>
</protein>
<organism evidence="7 8">
    <name type="scientific">Chitinasiproducens palmae</name>
    <dbReference type="NCBI Taxonomy" id="1770053"/>
    <lineage>
        <taxon>Bacteria</taxon>
        <taxon>Pseudomonadati</taxon>
        <taxon>Pseudomonadota</taxon>
        <taxon>Betaproteobacteria</taxon>
        <taxon>Burkholderiales</taxon>
        <taxon>Burkholderiaceae</taxon>
        <taxon>Chitinasiproducens</taxon>
    </lineage>
</organism>
<keyword evidence="3 5" id="KW-1005">Bacterial flagellum biogenesis</keyword>
<dbReference type="RefSeq" id="WP_091904901.1">
    <property type="nucleotide sequence ID" value="NZ_FNLO01000002.1"/>
</dbReference>
<dbReference type="EMBL" id="FNLO01000002">
    <property type="protein sequence ID" value="SDV46950.1"/>
    <property type="molecule type" value="Genomic_DNA"/>
</dbReference>
<proteinExistence type="inferred from homology"/>
<reference evidence="8" key="1">
    <citation type="submission" date="2016-09" db="EMBL/GenBank/DDBJ databases">
        <authorList>
            <person name="Varghese N."/>
            <person name="Submissions S."/>
        </authorList>
    </citation>
    <scope>NUCLEOTIDE SEQUENCE [LARGE SCALE GENOMIC DNA]</scope>
    <source>
        <strain evidence="8">JS23</strain>
    </source>
</reference>
<keyword evidence="8" id="KW-1185">Reference proteome</keyword>
<dbReference type="AlphaFoldDB" id="A0A1H2PKJ0"/>
<dbReference type="GO" id="GO:0044781">
    <property type="term" value="P:bacterial-type flagellum organization"/>
    <property type="evidence" value="ECO:0007669"/>
    <property type="project" value="UniProtKB-UniRule"/>
</dbReference>
<comment type="function">
    <text evidence="4 5">Required for flagellar hook formation. May act as a scaffolding protein.</text>
</comment>
<dbReference type="STRING" id="1770053.SAMN05216551_102130"/>
<keyword evidence="7" id="KW-0966">Cell projection</keyword>